<dbReference type="PaxDb" id="3635-A0A1U8NYJ5"/>
<reference evidence="1" key="1">
    <citation type="journal article" date="2020" name="Nat. Genet.">
        <title>Genomic diversifications of five Gossypium allopolyploid species and their impact on cotton improvement.</title>
        <authorList>
            <person name="Chen Z.J."/>
            <person name="Sreedasyam A."/>
            <person name="Ando A."/>
            <person name="Song Q."/>
            <person name="De Santiago L.M."/>
            <person name="Hulse-Kemp A.M."/>
            <person name="Ding M."/>
            <person name="Ye W."/>
            <person name="Kirkbride R.C."/>
            <person name="Jenkins J."/>
            <person name="Plott C."/>
            <person name="Lovell J."/>
            <person name="Lin Y.M."/>
            <person name="Vaughn R."/>
            <person name="Liu B."/>
            <person name="Simpson S."/>
            <person name="Scheffler B.E."/>
            <person name="Wen L."/>
            <person name="Saski C.A."/>
            <person name="Grover C.E."/>
            <person name="Hu G."/>
            <person name="Conover J.L."/>
            <person name="Carlson J.W."/>
            <person name="Shu S."/>
            <person name="Boston L.B."/>
            <person name="Williams M."/>
            <person name="Peterson D.G."/>
            <person name="McGee K."/>
            <person name="Jones D.C."/>
            <person name="Wendel J.F."/>
            <person name="Stelly D.M."/>
            <person name="Grimwood J."/>
            <person name="Schmutz J."/>
        </authorList>
    </citation>
    <scope>NUCLEOTIDE SEQUENCE [LARGE SCALE GENOMIC DNA]</scope>
    <source>
        <strain evidence="1">cv. TM-1</strain>
    </source>
</reference>
<gene>
    <name evidence="2" type="primary">LOC107952389</name>
</gene>
<accession>A0A1U8NYJ5</accession>
<dbReference type="KEGG" id="ghi:107952389"/>
<dbReference type="GeneID" id="107952389"/>
<sequence>MASDRQKSYAYLKRREIEYLVGDFIFLKLELPSELDHIHDVFHVSMSRHYRSDPMHIVLVEDIGFRPDLTFEEESIQILDCDVMVLRRKPIPLVKVLWHNDSTEEAT</sequence>
<reference evidence="2" key="2">
    <citation type="submission" date="2025-08" db="UniProtKB">
        <authorList>
            <consortium name="RefSeq"/>
        </authorList>
    </citation>
    <scope>IDENTIFICATION</scope>
</reference>
<proteinExistence type="predicted"/>
<organism evidence="1 2">
    <name type="scientific">Gossypium hirsutum</name>
    <name type="common">Upland cotton</name>
    <name type="synonym">Gossypium mexicanum</name>
    <dbReference type="NCBI Taxonomy" id="3635"/>
    <lineage>
        <taxon>Eukaryota</taxon>
        <taxon>Viridiplantae</taxon>
        <taxon>Streptophyta</taxon>
        <taxon>Embryophyta</taxon>
        <taxon>Tracheophyta</taxon>
        <taxon>Spermatophyta</taxon>
        <taxon>Magnoliopsida</taxon>
        <taxon>eudicotyledons</taxon>
        <taxon>Gunneridae</taxon>
        <taxon>Pentapetalae</taxon>
        <taxon>rosids</taxon>
        <taxon>malvids</taxon>
        <taxon>Malvales</taxon>
        <taxon>Malvaceae</taxon>
        <taxon>Malvoideae</taxon>
        <taxon>Gossypium</taxon>
    </lineage>
</organism>
<evidence type="ECO:0000313" key="2">
    <source>
        <dbReference type="RefSeq" id="XP_016743138.1"/>
    </source>
</evidence>
<dbReference type="AlphaFoldDB" id="A0A1U8NYJ5"/>
<dbReference type="Proteomes" id="UP000818029">
    <property type="component" value="Chromosome A02"/>
</dbReference>
<name>A0A1U8NYJ5_GOSHI</name>
<dbReference type="RefSeq" id="XP_016743138.1">
    <property type="nucleotide sequence ID" value="XM_016887649.1"/>
</dbReference>
<evidence type="ECO:0000313" key="1">
    <source>
        <dbReference type="Proteomes" id="UP000818029"/>
    </source>
</evidence>
<dbReference type="PANTHER" id="PTHR46148">
    <property type="entry name" value="CHROMO DOMAIN-CONTAINING PROTEIN"/>
    <property type="match status" value="1"/>
</dbReference>
<protein>
    <submittedName>
        <fullName evidence="2">Uncharacterized protein</fullName>
    </submittedName>
</protein>
<dbReference type="PANTHER" id="PTHR46148:SF44">
    <property type="entry name" value="GAG-POL POLYPROTEIN"/>
    <property type="match status" value="1"/>
</dbReference>
<keyword evidence="1" id="KW-1185">Reference proteome</keyword>
<dbReference type="OrthoDB" id="991861at2759"/>